<name>A0AA36NF24_9DINO</name>
<protein>
    <recommendedName>
        <fullName evidence="6">MalT-like TPR region domain-containing protein</fullName>
    </recommendedName>
</protein>
<feature type="coiled-coil region" evidence="3">
    <location>
        <begin position="206"/>
        <end position="233"/>
    </location>
</feature>
<evidence type="ECO:0000256" key="3">
    <source>
        <dbReference type="SAM" id="Coils"/>
    </source>
</evidence>
<dbReference type="AlphaFoldDB" id="A0AA36NF24"/>
<sequence>MAMRCKAFESAAAELVDESLHPLEQLDILARKVGELKSSGDTDAVIECRIKELSLQRVLCYLHQFPLQPLIQAQAALAEAYGNGGYYAQAKEHLAQAREVCSGGIYDEMQCQRLQADLMASEGAVCFAEGQLEAAERVLMDAARMGRETRGELDRFASHVHMLLGEVASKRCNVDRAIDHFSEAWQVHDYLDGASAEPTLRIRIRVAEAERSADRLEEAVKNIQAVVDCLKEDFALNPQLLLASASKLARWLEADSRDQEALEALQTAEAVAQQEQEAFCEEDPHVVDVKRDMALLHIKLGHHDQALKYLNEVHYFERRLHGSQSAQVARTLKALGTVHVAHGNPAEAERCLLQALRIFETDSQLYAGSIRDIHAKLASIGPPS</sequence>
<dbReference type="InterPro" id="IPR019734">
    <property type="entry name" value="TPR_rpt"/>
</dbReference>
<dbReference type="PANTHER" id="PTHR45641:SF19">
    <property type="entry name" value="NEPHROCYSTIN-3"/>
    <property type="match status" value="1"/>
</dbReference>
<keyword evidence="5" id="KW-1185">Reference proteome</keyword>
<evidence type="ECO:0000313" key="5">
    <source>
        <dbReference type="Proteomes" id="UP001178507"/>
    </source>
</evidence>
<evidence type="ECO:0000256" key="1">
    <source>
        <dbReference type="ARBA" id="ARBA00022737"/>
    </source>
</evidence>
<dbReference type="SUPFAM" id="SSF48452">
    <property type="entry name" value="TPR-like"/>
    <property type="match status" value="2"/>
</dbReference>
<keyword evidence="1" id="KW-0677">Repeat</keyword>
<reference evidence="4" key="1">
    <citation type="submission" date="2023-08" db="EMBL/GenBank/DDBJ databases">
        <authorList>
            <person name="Chen Y."/>
            <person name="Shah S."/>
            <person name="Dougan E. K."/>
            <person name="Thang M."/>
            <person name="Chan C."/>
        </authorList>
    </citation>
    <scope>NUCLEOTIDE SEQUENCE</scope>
</reference>
<evidence type="ECO:0000256" key="2">
    <source>
        <dbReference type="ARBA" id="ARBA00022803"/>
    </source>
</evidence>
<evidence type="ECO:0008006" key="6">
    <source>
        <dbReference type="Google" id="ProtNLM"/>
    </source>
</evidence>
<dbReference type="InterPro" id="IPR011990">
    <property type="entry name" value="TPR-like_helical_dom_sf"/>
</dbReference>
<dbReference type="PANTHER" id="PTHR45641">
    <property type="entry name" value="TETRATRICOPEPTIDE REPEAT PROTEIN (AFU_ORTHOLOGUE AFUA_6G03870)"/>
    <property type="match status" value="1"/>
</dbReference>
<accession>A0AA36NF24</accession>
<dbReference type="Pfam" id="PF13424">
    <property type="entry name" value="TPR_12"/>
    <property type="match status" value="1"/>
</dbReference>
<organism evidence="4 5">
    <name type="scientific">Effrenium voratum</name>
    <dbReference type="NCBI Taxonomy" id="2562239"/>
    <lineage>
        <taxon>Eukaryota</taxon>
        <taxon>Sar</taxon>
        <taxon>Alveolata</taxon>
        <taxon>Dinophyceae</taxon>
        <taxon>Suessiales</taxon>
        <taxon>Symbiodiniaceae</taxon>
        <taxon>Effrenium</taxon>
    </lineage>
</organism>
<comment type="caution">
    <text evidence="4">The sequence shown here is derived from an EMBL/GenBank/DDBJ whole genome shotgun (WGS) entry which is preliminary data.</text>
</comment>
<evidence type="ECO:0000313" key="4">
    <source>
        <dbReference type="EMBL" id="CAJ1399773.1"/>
    </source>
</evidence>
<dbReference type="SMART" id="SM00028">
    <property type="entry name" value="TPR"/>
    <property type="match status" value="5"/>
</dbReference>
<keyword evidence="2" id="KW-0802">TPR repeat</keyword>
<keyword evidence="3" id="KW-0175">Coiled coil</keyword>
<dbReference type="Proteomes" id="UP001178507">
    <property type="component" value="Unassembled WGS sequence"/>
</dbReference>
<proteinExistence type="predicted"/>
<gene>
    <name evidence="4" type="ORF">EVOR1521_LOCUS23249</name>
</gene>
<dbReference type="EMBL" id="CAUJNA010003348">
    <property type="protein sequence ID" value="CAJ1399773.1"/>
    <property type="molecule type" value="Genomic_DNA"/>
</dbReference>
<dbReference type="Gene3D" id="1.25.40.10">
    <property type="entry name" value="Tetratricopeptide repeat domain"/>
    <property type="match status" value="2"/>
</dbReference>